<dbReference type="InterPro" id="IPR036412">
    <property type="entry name" value="HAD-like_sf"/>
</dbReference>
<reference evidence="1" key="1">
    <citation type="submission" date="2010-03" db="EMBL/GenBank/DDBJ databases">
        <title>The genome sequence of Ruminococcus sp. 18P13.</title>
        <authorList>
            <consortium name="metaHIT consortium -- http://www.metahit.eu/"/>
            <person name="Pajon A."/>
            <person name="Turner K."/>
            <person name="Parkhill J."/>
            <person name="Bernalier A."/>
        </authorList>
    </citation>
    <scope>NUCLEOTIDE SEQUENCE [LARGE SCALE GENOMIC DNA]</scope>
    <source>
        <strain evidence="1">Type strain: 18P13</strain>
    </source>
</reference>
<dbReference type="Gene3D" id="3.40.50.1000">
    <property type="entry name" value="HAD superfamily/HAD-like"/>
    <property type="match status" value="1"/>
</dbReference>
<sequence length="158" mass="17674">MFHATVALRSVLQIQPGLLRQYGIRGLMLDLDNTLTTHDNPAPAEGVLSWIGLMRQAGIAMMIVSNNRPHRVQPFATALGLPFVAEGAKPLPRGFRLAQKRMQLPFSQLAVVGDQIFTDILGANLCGVKSIYVRPIQYENKGFLRVKRWLERPFLPKV</sequence>
<protein>
    <submittedName>
        <fullName evidence="1">HAD superfamily (Subfamily IIIA) phosphatase, TIGR01668</fullName>
    </submittedName>
</protein>
<dbReference type="EMBL" id="FP929052">
    <property type="protein sequence ID" value="CBL17432.1"/>
    <property type="molecule type" value="Genomic_DNA"/>
</dbReference>
<dbReference type="AlphaFoldDB" id="D4LCT7"/>
<dbReference type="NCBIfam" id="TIGR01668">
    <property type="entry name" value="YqeG_hyp_ppase"/>
    <property type="match status" value="1"/>
</dbReference>
<evidence type="ECO:0000313" key="2">
    <source>
        <dbReference type="Proteomes" id="UP000007054"/>
    </source>
</evidence>
<dbReference type="CDD" id="cd16416">
    <property type="entry name" value="HAD_BsYqeG-like"/>
    <property type="match status" value="1"/>
</dbReference>
<dbReference type="STRING" id="213810.RUM_13060"/>
<reference evidence="1" key="2">
    <citation type="submission" date="2010-03" db="EMBL/GenBank/DDBJ databases">
        <authorList>
            <person name="Pajon A."/>
        </authorList>
    </citation>
    <scope>NUCLEOTIDE SEQUENCE</scope>
    <source>
        <strain evidence="1">Type strain: 18P13</strain>
    </source>
</reference>
<evidence type="ECO:0000313" key="1">
    <source>
        <dbReference type="EMBL" id="CBL17432.1"/>
    </source>
</evidence>
<dbReference type="OrthoDB" id="9787572at2"/>
<proteinExistence type="predicted"/>
<dbReference type="HOGENOM" id="CLU_056221_4_0_9"/>
<organism evidence="1 2">
    <name type="scientific">Ruminococcus champanellensis (strain DSM 18848 / JCM 17042 / KCTC 15320 / 18P13)</name>
    <dbReference type="NCBI Taxonomy" id="213810"/>
    <lineage>
        <taxon>Bacteria</taxon>
        <taxon>Bacillati</taxon>
        <taxon>Bacillota</taxon>
        <taxon>Clostridia</taxon>
        <taxon>Eubacteriales</taxon>
        <taxon>Oscillospiraceae</taxon>
        <taxon>Ruminococcus</taxon>
    </lineage>
</organism>
<dbReference type="Pfam" id="PF00702">
    <property type="entry name" value="Hydrolase"/>
    <property type="match status" value="1"/>
</dbReference>
<dbReference type="InterPro" id="IPR006549">
    <property type="entry name" value="HAD-SF_hydro_IIIA"/>
</dbReference>
<dbReference type="Proteomes" id="UP000007054">
    <property type="component" value="Chromosome"/>
</dbReference>
<dbReference type="GO" id="GO:0008962">
    <property type="term" value="F:phosphatidylglycerophosphatase activity"/>
    <property type="evidence" value="ECO:0007669"/>
    <property type="project" value="InterPro"/>
</dbReference>
<accession>D4LCT7</accession>
<dbReference type="InterPro" id="IPR010021">
    <property type="entry name" value="PGPP1/Gep4"/>
</dbReference>
<keyword evidence="2" id="KW-1185">Reference proteome</keyword>
<dbReference type="BioCyc" id="RCHA213810:RUM_RS06335-MONOMER"/>
<dbReference type="PATRIC" id="fig|213810.4.peg.1202"/>
<dbReference type="KEGG" id="rch:RUM_13060"/>
<dbReference type="InterPro" id="IPR023214">
    <property type="entry name" value="HAD_sf"/>
</dbReference>
<name>D4LCT7_RUMC1</name>
<gene>
    <name evidence="1" type="ordered locus">RUM_13060</name>
</gene>
<dbReference type="NCBIfam" id="TIGR01662">
    <property type="entry name" value="HAD-SF-IIIA"/>
    <property type="match status" value="1"/>
</dbReference>
<dbReference type="GeneID" id="83156041"/>
<dbReference type="SUPFAM" id="SSF56784">
    <property type="entry name" value="HAD-like"/>
    <property type="match status" value="1"/>
</dbReference>
<dbReference type="RefSeq" id="WP_015558339.1">
    <property type="nucleotide sequence ID" value="NC_021039.1"/>
</dbReference>